<dbReference type="SUPFAM" id="SSF54160">
    <property type="entry name" value="Chromo domain-like"/>
    <property type="match status" value="1"/>
</dbReference>
<evidence type="ECO:0000313" key="5">
    <source>
        <dbReference type="Proteomes" id="UP000293823"/>
    </source>
</evidence>
<feature type="domain" description="Chromo" evidence="3">
    <location>
        <begin position="39"/>
        <end position="83"/>
    </location>
</feature>
<dbReference type="Gene3D" id="2.40.50.40">
    <property type="match status" value="1"/>
</dbReference>
<evidence type="ECO:0000313" key="4">
    <source>
        <dbReference type="EMBL" id="RYO48854.1"/>
    </source>
</evidence>
<accession>A0A4Q4QYI1</accession>
<feature type="signal peptide" evidence="2">
    <location>
        <begin position="1"/>
        <end position="22"/>
    </location>
</feature>
<gene>
    <name evidence="4" type="ORF">AA0113_g9818</name>
</gene>
<dbReference type="EMBL" id="PEJP01000047">
    <property type="protein sequence ID" value="RYO48854.1"/>
    <property type="molecule type" value="Genomic_DNA"/>
</dbReference>
<keyword evidence="5" id="KW-1185">Reference proteome</keyword>
<dbReference type="Proteomes" id="UP000293823">
    <property type="component" value="Unassembled WGS sequence"/>
</dbReference>
<reference evidence="5" key="1">
    <citation type="journal article" date="2019" name="bioRxiv">
        <title>Genomics, evolutionary history and diagnostics of the Alternaria alternata species group including apple and Asian pear pathotypes.</title>
        <authorList>
            <person name="Armitage A.D."/>
            <person name="Cockerton H.M."/>
            <person name="Sreenivasaprasad S."/>
            <person name="Woodhall J.W."/>
            <person name="Lane C.R."/>
            <person name="Harrison R.J."/>
            <person name="Clarkson J.P."/>
        </authorList>
    </citation>
    <scope>NUCLEOTIDE SEQUENCE [LARGE SCALE GENOMIC DNA]</scope>
    <source>
        <strain evidence="5">RGR 97.0016</strain>
    </source>
</reference>
<protein>
    <recommendedName>
        <fullName evidence="3">Chromo domain-containing protein</fullName>
    </recommendedName>
</protein>
<keyword evidence="2" id="KW-0732">Signal</keyword>
<sequence length="83" mass="9496">MKIHPVFHVSLLCLAATDLLPGQRQDPPPPVEVEGVEEWEVEDILDSRWDRRGRGGWPRLKYIVKWVGYDEPTEVPADYVGNA</sequence>
<evidence type="ECO:0000259" key="3">
    <source>
        <dbReference type="PROSITE" id="PS50013"/>
    </source>
</evidence>
<evidence type="ECO:0000256" key="1">
    <source>
        <dbReference type="ARBA" id="ARBA00011353"/>
    </source>
</evidence>
<feature type="chain" id="PRO_5020749395" description="Chromo domain-containing protein" evidence="2">
    <location>
        <begin position="23"/>
        <end position="83"/>
    </location>
</feature>
<dbReference type="GO" id="GO:0006338">
    <property type="term" value="P:chromatin remodeling"/>
    <property type="evidence" value="ECO:0007669"/>
    <property type="project" value="UniProtKB-ARBA"/>
</dbReference>
<organism evidence="4 5">
    <name type="scientific">Alternaria arborescens</name>
    <dbReference type="NCBI Taxonomy" id="156630"/>
    <lineage>
        <taxon>Eukaryota</taxon>
        <taxon>Fungi</taxon>
        <taxon>Dikarya</taxon>
        <taxon>Ascomycota</taxon>
        <taxon>Pezizomycotina</taxon>
        <taxon>Dothideomycetes</taxon>
        <taxon>Pleosporomycetidae</taxon>
        <taxon>Pleosporales</taxon>
        <taxon>Pleosporineae</taxon>
        <taxon>Pleosporaceae</taxon>
        <taxon>Alternaria</taxon>
        <taxon>Alternaria sect. Alternaria</taxon>
    </lineage>
</organism>
<dbReference type="AlphaFoldDB" id="A0A4Q4QYI1"/>
<dbReference type="InterPro" id="IPR016197">
    <property type="entry name" value="Chromo-like_dom_sf"/>
</dbReference>
<name>A0A4Q4QYI1_9PLEO</name>
<evidence type="ECO:0000256" key="2">
    <source>
        <dbReference type="SAM" id="SignalP"/>
    </source>
</evidence>
<comment type="caution">
    <text evidence="4">The sequence shown here is derived from an EMBL/GenBank/DDBJ whole genome shotgun (WGS) entry which is preliminary data.</text>
</comment>
<dbReference type="InterPro" id="IPR000953">
    <property type="entry name" value="Chromo/chromo_shadow_dom"/>
</dbReference>
<proteinExistence type="predicted"/>
<dbReference type="PROSITE" id="PS50013">
    <property type="entry name" value="CHROMO_2"/>
    <property type="match status" value="1"/>
</dbReference>
<comment type="subunit">
    <text evidence="1">Component of the NuA4 histone acetyltransferase complex.</text>
</comment>